<evidence type="ECO:0000256" key="7">
    <source>
        <dbReference type="SAM" id="Phobius"/>
    </source>
</evidence>
<dbReference type="PROSITE" id="PS50850">
    <property type="entry name" value="MFS"/>
    <property type="match status" value="1"/>
</dbReference>
<evidence type="ECO:0000256" key="2">
    <source>
        <dbReference type="ARBA" id="ARBA00022448"/>
    </source>
</evidence>
<dbReference type="GO" id="GO:0016020">
    <property type="term" value="C:membrane"/>
    <property type="evidence" value="ECO:0007669"/>
    <property type="project" value="UniProtKB-SubCell"/>
</dbReference>
<feature type="transmembrane region" description="Helical" evidence="7">
    <location>
        <begin position="79"/>
        <end position="99"/>
    </location>
</feature>
<keyword evidence="9" id="KW-1185">Reference proteome</keyword>
<dbReference type="PANTHER" id="PTHR11662:SF280">
    <property type="entry name" value="FI21844P1-RELATED"/>
    <property type="match status" value="1"/>
</dbReference>
<evidence type="ECO:0000259" key="8">
    <source>
        <dbReference type="PROSITE" id="PS50850"/>
    </source>
</evidence>
<dbReference type="SUPFAM" id="SSF103473">
    <property type="entry name" value="MFS general substrate transporter"/>
    <property type="match status" value="1"/>
</dbReference>
<dbReference type="InterPro" id="IPR011701">
    <property type="entry name" value="MFS"/>
</dbReference>
<feature type="domain" description="Major facilitator superfamily (MFS) profile" evidence="8">
    <location>
        <begin position="33"/>
        <end position="456"/>
    </location>
</feature>
<evidence type="ECO:0000256" key="4">
    <source>
        <dbReference type="ARBA" id="ARBA00022847"/>
    </source>
</evidence>
<protein>
    <submittedName>
        <fullName evidence="10">Sialin-like</fullName>
    </submittedName>
</protein>
<evidence type="ECO:0000256" key="6">
    <source>
        <dbReference type="ARBA" id="ARBA00023136"/>
    </source>
</evidence>
<feature type="transmembrane region" description="Helical" evidence="7">
    <location>
        <begin position="393"/>
        <end position="418"/>
    </location>
</feature>
<evidence type="ECO:0000256" key="3">
    <source>
        <dbReference type="ARBA" id="ARBA00022692"/>
    </source>
</evidence>
<dbReference type="InterPro" id="IPR050382">
    <property type="entry name" value="MFS_Na/Anion_cotransporter"/>
</dbReference>
<evidence type="ECO:0000313" key="9">
    <source>
        <dbReference type="Proteomes" id="UP000504635"/>
    </source>
</evidence>
<dbReference type="OrthoDB" id="2985014at2759"/>
<accession>A0A6J2XT00</accession>
<keyword evidence="6 7" id="KW-0472">Membrane</keyword>
<feature type="transmembrane region" description="Helical" evidence="7">
    <location>
        <begin position="262"/>
        <end position="280"/>
    </location>
</feature>
<gene>
    <name evidence="10" type="primary">LOC115880948</name>
</gene>
<feature type="transmembrane region" description="Helical" evidence="7">
    <location>
        <begin position="300"/>
        <end position="324"/>
    </location>
</feature>
<evidence type="ECO:0000256" key="5">
    <source>
        <dbReference type="ARBA" id="ARBA00022989"/>
    </source>
</evidence>
<dbReference type="InterPro" id="IPR036259">
    <property type="entry name" value="MFS_trans_sf"/>
</dbReference>
<feature type="transmembrane region" description="Helical" evidence="7">
    <location>
        <begin position="36"/>
        <end position="59"/>
    </location>
</feature>
<keyword evidence="4" id="KW-0769">Symport</keyword>
<dbReference type="Proteomes" id="UP000504635">
    <property type="component" value="Unplaced"/>
</dbReference>
<feature type="transmembrane region" description="Helical" evidence="7">
    <location>
        <begin position="430"/>
        <end position="450"/>
    </location>
</feature>
<dbReference type="Pfam" id="PF07690">
    <property type="entry name" value="MFS_1"/>
    <property type="match status" value="1"/>
</dbReference>
<keyword evidence="3 7" id="KW-0812">Transmembrane</keyword>
<dbReference type="GeneID" id="115880948"/>
<dbReference type="InParanoid" id="A0A6J2XT00"/>
<sequence>MMDQKSEDKSKPAENGLVYTGDKGPKFGVRYTQITISAIGTGIMYATTITFSTLLVAMITEGSSTNPNVPYYDYGKHMSMLYTCGLATSLVVQLFAGHFGKDGPKWYMVGTSLLNGLSLGAIPFAAKWVGIGGVVVCKLFQGVAQGGFEPLSTCVGGLWVPTEERARLSFIGVGCATMAVMLGSILAGLISKSSMGWPWGFYIIAIINLGYTIIWALFFHNTPETHPRITPEEKKYIQVSLSQQPGKNIPTPWKKIILSRPVWAIIIALIGTTFTMTYMGSYKALFLSDIMKFDIAANGIVQAIPTLCACISGIFISFLSDLTVKRRWLSRLNARRFFQILGCTFYGLGPVIMSFIPAAYNKWAVVVMSVQDVFLIVFIIGGSNINTFEISPVFAGVINGMATTCANLVSLLATYLYKWVINDPENVAEWRLSFCITAIITITSGLIYGVMASDKRQNWEGKIEVNPNEAKRHSITSIEQAITRM</sequence>
<organism evidence="9 10">
    <name type="scientific">Sitophilus oryzae</name>
    <name type="common">Rice weevil</name>
    <name type="synonym">Curculio oryzae</name>
    <dbReference type="NCBI Taxonomy" id="7048"/>
    <lineage>
        <taxon>Eukaryota</taxon>
        <taxon>Metazoa</taxon>
        <taxon>Ecdysozoa</taxon>
        <taxon>Arthropoda</taxon>
        <taxon>Hexapoda</taxon>
        <taxon>Insecta</taxon>
        <taxon>Pterygota</taxon>
        <taxon>Neoptera</taxon>
        <taxon>Endopterygota</taxon>
        <taxon>Coleoptera</taxon>
        <taxon>Polyphaga</taxon>
        <taxon>Cucujiformia</taxon>
        <taxon>Curculionidae</taxon>
        <taxon>Dryophthorinae</taxon>
        <taxon>Sitophilus</taxon>
    </lineage>
</organism>
<evidence type="ECO:0000313" key="10">
    <source>
        <dbReference type="RefSeq" id="XP_030754146.1"/>
    </source>
</evidence>
<dbReference type="AlphaFoldDB" id="A0A6J2XT00"/>
<dbReference type="GO" id="GO:0006820">
    <property type="term" value="P:monoatomic anion transport"/>
    <property type="evidence" value="ECO:0007669"/>
    <property type="project" value="TreeGrafter"/>
</dbReference>
<feature type="transmembrane region" description="Helical" evidence="7">
    <location>
        <begin position="196"/>
        <end position="219"/>
    </location>
</feature>
<comment type="subcellular location">
    <subcellularLocation>
        <location evidence="1">Membrane</location>
        <topology evidence="1">Multi-pass membrane protein</topology>
    </subcellularLocation>
</comment>
<keyword evidence="2" id="KW-0813">Transport</keyword>
<dbReference type="PANTHER" id="PTHR11662">
    <property type="entry name" value="SOLUTE CARRIER FAMILY 17"/>
    <property type="match status" value="1"/>
</dbReference>
<dbReference type="InterPro" id="IPR020846">
    <property type="entry name" value="MFS_dom"/>
</dbReference>
<dbReference type="KEGG" id="soy:115880948"/>
<evidence type="ECO:0000256" key="1">
    <source>
        <dbReference type="ARBA" id="ARBA00004141"/>
    </source>
</evidence>
<feature type="transmembrane region" description="Helical" evidence="7">
    <location>
        <begin position="168"/>
        <end position="190"/>
    </location>
</feature>
<feature type="transmembrane region" description="Helical" evidence="7">
    <location>
        <begin position="363"/>
        <end position="381"/>
    </location>
</feature>
<keyword evidence="5 7" id="KW-1133">Transmembrane helix</keyword>
<reference evidence="10" key="1">
    <citation type="submission" date="2025-08" db="UniProtKB">
        <authorList>
            <consortium name="RefSeq"/>
        </authorList>
    </citation>
    <scope>IDENTIFICATION</scope>
    <source>
        <tissue evidence="10">Gonads</tissue>
    </source>
</reference>
<proteinExistence type="predicted"/>
<dbReference type="RefSeq" id="XP_030754146.1">
    <property type="nucleotide sequence ID" value="XM_030898286.1"/>
</dbReference>
<dbReference type="Gene3D" id="1.20.1250.20">
    <property type="entry name" value="MFS general substrate transporter like domains"/>
    <property type="match status" value="2"/>
</dbReference>
<dbReference type="GO" id="GO:0015293">
    <property type="term" value="F:symporter activity"/>
    <property type="evidence" value="ECO:0007669"/>
    <property type="project" value="UniProtKB-KW"/>
</dbReference>
<name>A0A6J2XT00_SITOR</name>
<dbReference type="FunFam" id="1.20.1250.20:FF:000003">
    <property type="entry name" value="Solute carrier family 17 member 3"/>
    <property type="match status" value="1"/>
</dbReference>
<feature type="transmembrane region" description="Helical" evidence="7">
    <location>
        <begin position="336"/>
        <end position="357"/>
    </location>
</feature>